<protein>
    <submittedName>
        <fullName evidence="1">Uncharacterized protein</fullName>
    </submittedName>
</protein>
<reference evidence="1" key="1">
    <citation type="submission" date="2021-11" db="EMBL/GenBank/DDBJ databases">
        <authorList>
            <consortium name="Genoscope - CEA"/>
            <person name="William W."/>
        </authorList>
    </citation>
    <scope>NUCLEOTIDE SEQUENCE</scope>
</reference>
<comment type="caution">
    <text evidence="1">The sequence shown here is derived from an EMBL/GenBank/DDBJ whole genome shotgun (WGS) entry which is preliminary data.</text>
</comment>
<feature type="non-terminal residue" evidence="1">
    <location>
        <position position="61"/>
    </location>
</feature>
<evidence type="ECO:0000313" key="1">
    <source>
        <dbReference type="EMBL" id="CAH0376016.1"/>
    </source>
</evidence>
<dbReference type="Proteomes" id="UP000789595">
    <property type="component" value="Unassembled WGS sequence"/>
</dbReference>
<keyword evidence="2" id="KW-1185">Reference proteome</keyword>
<dbReference type="EMBL" id="CAKKNE010000005">
    <property type="protein sequence ID" value="CAH0376016.1"/>
    <property type="molecule type" value="Genomic_DNA"/>
</dbReference>
<organism evidence="1 2">
    <name type="scientific">Pelagomonas calceolata</name>
    <dbReference type="NCBI Taxonomy" id="35677"/>
    <lineage>
        <taxon>Eukaryota</taxon>
        <taxon>Sar</taxon>
        <taxon>Stramenopiles</taxon>
        <taxon>Ochrophyta</taxon>
        <taxon>Pelagophyceae</taxon>
        <taxon>Pelagomonadales</taxon>
        <taxon>Pelagomonadaceae</taxon>
        <taxon>Pelagomonas</taxon>
    </lineage>
</organism>
<name>A0A8J2X5H4_9STRA</name>
<accession>A0A8J2X5H4</accession>
<sequence length="61" mass="6997">MEGLAAISLQIDVVPDFNLNGERIRWVTEQSIRTSVSRPGTRIREVPWVTWKRSRNSWSGG</sequence>
<evidence type="ECO:0000313" key="2">
    <source>
        <dbReference type="Proteomes" id="UP000789595"/>
    </source>
</evidence>
<dbReference type="AlphaFoldDB" id="A0A8J2X5H4"/>
<gene>
    <name evidence="1" type="ORF">PECAL_5P05690</name>
</gene>
<proteinExistence type="predicted"/>